<accession>A0ABW0TS67</accession>
<reference evidence="6" key="1">
    <citation type="journal article" date="2019" name="Int. J. Syst. Evol. Microbiol.">
        <title>The Global Catalogue of Microorganisms (GCM) 10K type strain sequencing project: providing services to taxonomists for standard genome sequencing and annotation.</title>
        <authorList>
            <consortium name="The Broad Institute Genomics Platform"/>
            <consortium name="The Broad Institute Genome Sequencing Center for Infectious Disease"/>
            <person name="Wu L."/>
            <person name="Ma J."/>
        </authorList>
    </citation>
    <scope>NUCLEOTIDE SEQUENCE [LARGE SCALE GENOMIC DNA]</scope>
    <source>
        <strain evidence="6">CGMCC 4.1434</strain>
    </source>
</reference>
<evidence type="ECO:0000313" key="6">
    <source>
        <dbReference type="Proteomes" id="UP001596109"/>
    </source>
</evidence>
<keyword evidence="1" id="KW-0813">Transport</keyword>
<comment type="caution">
    <text evidence="5">The sequence shown here is derived from an EMBL/GenBank/DDBJ whole genome shotgun (WGS) entry which is preliminary data.</text>
</comment>
<organism evidence="5 6">
    <name type="scientific">Sporosarcina soli</name>
    <dbReference type="NCBI Taxonomy" id="334736"/>
    <lineage>
        <taxon>Bacteria</taxon>
        <taxon>Bacillati</taxon>
        <taxon>Bacillota</taxon>
        <taxon>Bacilli</taxon>
        <taxon>Bacillales</taxon>
        <taxon>Caryophanaceae</taxon>
        <taxon>Sporosarcina</taxon>
    </lineage>
</organism>
<dbReference type="Pfam" id="PF12399">
    <property type="entry name" value="BCA_ABC_TP_C"/>
    <property type="match status" value="1"/>
</dbReference>
<keyword evidence="2" id="KW-0547">Nucleotide-binding</keyword>
<dbReference type="InterPro" id="IPR003593">
    <property type="entry name" value="AAA+_ATPase"/>
</dbReference>
<dbReference type="EMBL" id="JBHSNO010000023">
    <property type="protein sequence ID" value="MFC5592107.1"/>
    <property type="molecule type" value="Genomic_DNA"/>
</dbReference>
<dbReference type="Proteomes" id="UP001596109">
    <property type="component" value="Unassembled WGS sequence"/>
</dbReference>
<dbReference type="InterPro" id="IPR032823">
    <property type="entry name" value="BCA_ABC_TP_C"/>
</dbReference>
<dbReference type="GO" id="GO:0005524">
    <property type="term" value="F:ATP binding"/>
    <property type="evidence" value="ECO:0007669"/>
    <property type="project" value="UniProtKB-KW"/>
</dbReference>
<proteinExistence type="predicted"/>
<dbReference type="InterPro" id="IPR027417">
    <property type="entry name" value="P-loop_NTPase"/>
</dbReference>
<dbReference type="Pfam" id="PF00005">
    <property type="entry name" value="ABC_tran"/>
    <property type="match status" value="1"/>
</dbReference>
<dbReference type="Gene3D" id="3.40.50.300">
    <property type="entry name" value="P-loop containing nucleotide triphosphate hydrolases"/>
    <property type="match status" value="1"/>
</dbReference>
<name>A0ABW0TS67_9BACL</name>
<evidence type="ECO:0000259" key="4">
    <source>
        <dbReference type="PROSITE" id="PS50893"/>
    </source>
</evidence>
<evidence type="ECO:0000256" key="2">
    <source>
        <dbReference type="ARBA" id="ARBA00022741"/>
    </source>
</evidence>
<keyword evidence="3 5" id="KW-0067">ATP-binding</keyword>
<dbReference type="PANTHER" id="PTHR45772">
    <property type="entry name" value="CONSERVED COMPONENT OF ABC TRANSPORTER FOR NATURAL AMINO ACIDS-RELATED"/>
    <property type="match status" value="1"/>
</dbReference>
<sequence>MLTFKDVTVQFAGLTAINKLSFEVSQGTIHSIIGPNGAGKTTVFNNISRFYTPTSGEIRFNGKDLLQFKPHQVIKEGIARSFQNVELFADMSVLDNLLTGLHPVLKKNIFSIALNLPSIRKTEKESIQIAEEVMQMLGISELANEKVTNLSFGYQKMVDIGRAMMSDTKLILLDEPVAGMNPTETKRISELIVRLRDEMNYTVLIVEHDMSLVMRVSDYVTVMNFGRKIAEGAPEEVQKNPAVIEAYLGEVKEVAATN</sequence>
<evidence type="ECO:0000256" key="3">
    <source>
        <dbReference type="ARBA" id="ARBA00022840"/>
    </source>
</evidence>
<dbReference type="InterPro" id="IPR003439">
    <property type="entry name" value="ABC_transporter-like_ATP-bd"/>
</dbReference>
<dbReference type="InterPro" id="IPR051120">
    <property type="entry name" value="ABC_AA/LPS_Transport"/>
</dbReference>
<dbReference type="SMART" id="SM00382">
    <property type="entry name" value="AAA"/>
    <property type="match status" value="1"/>
</dbReference>
<keyword evidence="6" id="KW-1185">Reference proteome</keyword>
<protein>
    <submittedName>
        <fullName evidence="5">ABC transporter ATP-binding protein</fullName>
    </submittedName>
</protein>
<dbReference type="SUPFAM" id="SSF52540">
    <property type="entry name" value="P-loop containing nucleoside triphosphate hydrolases"/>
    <property type="match status" value="1"/>
</dbReference>
<dbReference type="RefSeq" id="WP_381440805.1">
    <property type="nucleotide sequence ID" value="NZ_JBHSNO010000023.1"/>
</dbReference>
<evidence type="ECO:0000256" key="1">
    <source>
        <dbReference type="ARBA" id="ARBA00022448"/>
    </source>
</evidence>
<gene>
    <name evidence="5" type="ORF">ACFPRA_24835</name>
</gene>
<evidence type="ECO:0000313" key="5">
    <source>
        <dbReference type="EMBL" id="MFC5592107.1"/>
    </source>
</evidence>
<dbReference type="CDD" id="cd03219">
    <property type="entry name" value="ABC_Mj1267_LivG_branched"/>
    <property type="match status" value="1"/>
</dbReference>
<dbReference type="PROSITE" id="PS50893">
    <property type="entry name" value="ABC_TRANSPORTER_2"/>
    <property type="match status" value="1"/>
</dbReference>
<feature type="domain" description="ABC transporter" evidence="4">
    <location>
        <begin position="2"/>
        <end position="250"/>
    </location>
</feature>